<evidence type="ECO:0000256" key="6">
    <source>
        <dbReference type="ARBA" id="ARBA00023098"/>
    </source>
</evidence>
<evidence type="ECO:0000259" key="8">
    <source>
        <dbReference type="PROSITE" id="PS50035"/>
    </source>
</evidence>
<dbReference type="GO" id="GO:0004630">
    <property type="term" value="F:phospholipase D activity"/>
    <property type="evidence" value="ECO:0007669"/>
    <property type="project" value="UniProtKB-EC"/>
</dbReference>
<keyword evidence="5" id="KW-0442">Lipid degradation</keyword>
<dbReference type="GeneID" id="95801763"/>
<dbReference type="GO" id="GO:0006793">
    <property type="term" value="P:phosphorus metabolic process"/>
    <property type="evidence" value="ECO:0007669"/>
    <property type="project" value="UniProtKB-ARBA"/>
</dbReference>
<evidence type="ECO:0000313" key="10">
    <source>
        <dbReference type="Proteomes" id="UP000198251"/>
    </source>
</evidence>
<evidence type="ECO:0000256" key="4">
    <source>
        <dbReference type="ARBA" id="ARBA00022801"/>
    </source>
</evidence>
<feature type="chain" id="PRO_5008716371" description="phospholipase D" evidence="7">
    <location>
        <begin position="38"/>
        <end position="436"/>
    </location>
</feature>
<reference evidence="9 10" key="1">
    <citation type="submission" date="2016-06" db="EMBL/GenBank/DDBJ databases">
        <authorList>
            <person name="Kjaerup R.B."/>
            <person name="Dalgaard T.S."/>
            <person name="Juul-Madsen H.R."/>
        </authorList>
    </citation>
    <scope>NUCLEOTIDE SEQUENCE [LARGE SCALE GENOMIC DNA]</scope>
    <source>
        <strain evidence="9 10">DSM 43913</strain>
    </source>
</reference>
<accession>A0A1C5G7K2</accession>
<keyword evidence="7" id="KW-0732">Signal</keyword>
<dbReference type="GO" id="GO:0016891">
    <property type="term" value="F:RNA endonuclease activity producing 5'-phosphomonoesters, hydrolytic mechanism"/>
    <property type="evidence" value="ECO:0007669"/>
    <property type="project" value="TreeGrafter"/>
</dbReference>
<dbReference type="InterPro" id="IPR001736">
    <property type="entry name" value="PLipase_D/transphosphatidylase"/>
</dbReference>
<evidence type="ECO:0000256" key="3">
    <source>
        <dbReference type="ARBA" id="ARBA00012027"/>
    </source>
</evidence>
<gene>
    <name evidence="9" type="ORF">GA0070610_1943</name>
</gene>
<dbReference type="PROSITE" id="PS50035">
    <property type="entry name" value="PLD"/>
    <property type="match status" value="1"/>
</dbReference>
<dbReference type="InterPro" id="IPR051406">
    <property type="entry name" value="PLD_domain"/>
</dbReference>
<dbReference type="GO" id="GO:0016042">
    <property type="term" value="P:lipid catabolic process"/>
    <property type="evidence" value="ECO:0007669"/>
    <property type="project" value="UniProtKB-KW"/>
</dbReference>
<proteinExistence type="inferred from homology"/>
<feature type="signal peptide" evidence="7">
    <location>
        <begin position="1"/>
        <end position="37"/>
    </location>
</feature>
<name>A0A1C5G7K2_MICEH</name>
<dbReference type="AlphaFoldDB" id="A0A1C5G7K2"/>
<comment type="catalytic activity">
    <reaction evidence="1">
        <text>a 1,2-diacyl-sn-glycero-3-phosphocholine + H2O = a 1,2-diacyl-sn-glycero-3-phosphate + choline + H(+)</text>
        <dbReference type="Rhea" id="RHEA:14445"/>
        <dbReference type="ChEBI" id="CHEBI:15354"/>
        <dbReference type="ChEBI" id="CHEBI:15377"/>
        <dbReference type="ChEBI" id="CHEBI:15378"/>
        <dbReference type="ChEBI" id="CHEBI:57643"/>
        <dbReference type="ChEBI" id="CHEBI:58608"/>
        <dbReference type="EC" id="3.1.4.4"/>
    </reaction>
</comment>
<evidence type="ECO:0000256" key="7">
    <source>
        <dbReference type="SAM" id="SignalP"/>
    </source>
</evidence>
<comment type="similarity">
    <text evidence="2">Belongs to the phospholipase D family.</text>
</comment>
<evidence type="ECO:0000256" key="2">
    <source>
        <dbReference type="ARBA" id="ARBA00008664"/>
    </source>
</evidence>
<keyword evidence="6" id="KW-0443">Lipid metabolism</keyword>
<evidence type="ECO:0000313" key="9">
    <source>
        <dbReference type="EMBL" id="SCG15700.1"/>
    </source>
</evidence>
<dbReference type="PANTHER" id="PTHR43856">
    <property type="entry name" value="CARDIOLIPIN HYDROLASE"/>
    <property type="match status" value="1"/>
</dbReference>
<sequence length="436" mass="48036">MAVNRFMTRLATRSALVLVTVLAASGVPALRPAPASAAGPDPVLDKPVFSRPLGSVAEQNAIFMQLGGIIDRVPAGEEIQMSWFHFSFSDVTDSATTPDIPGRLISAYERGVRVKIIVDQSSATGRPFQRLQPVLGSTDTAGSYIVHCADRFPSQDRGCIGTRAIQYTDSTVTAYNHNKFLTASRIVLGTGASVSNVVFQGSANLTWWDANEAYNNGVTFSDATTYNAYRTYFADLRSHRYGSTGDNDYYWVTPTGSTYKAHFFPRRERSGQPLSDPATDTVVSILNAVTSCSYDDAGTRRQTDIRVNMYSFNRPEVAKRLTALRNAGCWVDVVYTEANTAVLNALGGNIQLTRCNFNVGPGRDIRTHNKYMLIDGAYDDDIVPRVFTGSHNYAVSALRQADETLLRIMGRGMHDEYLRDFWHVRDTCRARGGAVR</sequence>
<organism evidence="9 10">
    <name type="scientific">Micromonospora echinofusca</name>
    <dbReference type="NCBI Taxonomy" id="47858"/>
    <lineage>
        <taxon>Bacteria</taxon>
        <taxon>Bacillati</taxon>
        <taxon>Actinomycetota</taxon>
        <taxon>Actinomycetes</taxon>
        <taxon>Micromonosporales</taxon>
        <taxon>Micromonosporaceae</taxon>
        <taxon>Micromonospora</taxon>
    </lineage>
</organism>
<dbReference type="RefSeq" id="WP_088999685.1">
    <property type="nucleotide sequence ID" value="NZ_LT607733.1"/>
</dbReference>
<dbReference type="InterPro" id="IPR025202">
    <property type="entry name" value="PLD-like_dom"/>
</dbReference>
<evidence type="ECO:0000256" key="5">
    <source>
        <dbReference type="ARBA" id="ARBA00022963"/>
    </source>
</evidence>
<keyword evidence="4" id="KW-0378">Hydrolase</keyword>
<protein>
    <recommendedName>
        <fullName evidence="3">phospholipase D</fullName>
        <ecNumber evidence="3">3.1.4.4</ecNumber>
    </recommendedName>
</protein>
<feature type="domain" description="PLD phosphodiesterase" evidence="8">
    <location>
        <begin position="363"/>
        <end position="397"/>
    </location>
</feature>
<dbReference type="SUPFAM" id="SSF56024">
    <property type="entry name" value="Phospholipase D/nuclease"/>
    <property type="match status" value="2"/>
</dbReference>
<dbReference type="EMBL" id="LT607733">
    <property type="protein sequence ID" value="SCG15700.1"/>
    <property type="molecule type" value="Genomic_DNA"/>
</dbReference>
<dbReference type="PANTHER" id="PTHR43856:SF1">
    <property type="entry name" value="MITOCHONDRIAL CARDIOLIPIN HYDROLASE"/>
    <property type="match status" value="1"/>
</dbReference>
<dbReference type="Proteomes" id="UP000198251">
    <property type="component" value="Chromosome I"/>
</dbReference>
<dbReference type="Pfam" id="PF13091">
    <property type="entry name" value="PLDc_2"/>
    <property type="match status" value="2"/>
</dbReference>
<evidence type="ECO:0000256" key="1">
    <source>
        <dbReference type="ARBA" id="ARBA00000798"/>
    </source>
</evidence>
<keyword evidence="10" id="KW-1185">Reference proteome</keyword>
<dbReference type="Gene3D" id="3.30.870.10">
    <property type="entry name" value="Endonuclease Chain A"/>
    <property type="match status" value="2"/>
</dbReference>
<dbReference type="EC" id="3.1.4.4" evidence="3"/>